<accession>A0A2L0HPM1</accession>
<sequence length="70" mass="7550">MKAVLVVLLMAFITGCSHSNTKVDLASTHWSDHVRDQIIGCAVLAMDFGQTPEQKDQIYNACLSAVGVSI</sequence>
<dbReference type="Proteomes" id="UP000240328">
    <property type="component" value="Segment"/>
</dbReference>
<reference evidence="1 2" key="1">
    <citation type="submission" date="2018-01" db="EMBL/GenBank/DDBJ databases">
        <title>Genome of Pseudomonas phage NV1, a LUZ24-like virus of Pseudomonas tolaasii.</title>
        <authorList>
            <person name="Storey N.H."/>
        </authorList>
    </citation>
    <scope>NUCLEOTIDE SEQUENCE [LARGE SCALE GENOMIC DNA]</scope>
</reference>
<keyword evidence="2" id="KW-1185">Reference proteome</keyword>
<name>A0A2L0HPM1_9CAUD</name>
<proteinExistence type="predicted"/>
<gene>
    <name evidence="1" type="ORF">NV1_p13</name>
</gene>
<dbReference type="EMBL" id="MG845684">
    <property type="protein sequence ID" value="AUX83642.1"/>
    <property type="molecule type" value="Genomic_DNA"/>
</dbReference>
<evidence type="ECO:0008006" key="3">
    <source>
        <dbReference type="Google" id="ProtNLM"/>
    </source>
</evidence>
<protein>
    <recommendedName>
        <fullName evidence="3">Lipoprotein</fullName>
    </recommendedName>
</protein>
<dbReference type="PROSITE" id="PS51257">
    <property type="entry name" value="PROKAR_LIPOPROTEIN"/>
    <property type="match status" value="1"/>
</dbReference>
<dbReference type="OrthoDB" id="36763at10239"/>
<evidence type="ECO:0000313" key="1">
    <source>
        <dbReference type="EMBL" id="AUX83642.1"/>
    </source>
</evidence>
<organism evidence="1 2">
    <name type="scientific">Pseudomonas phage NV1</name>
    <dbReference type="NCBI Taxonomy" id="2079543"/>
    <lineage>
        <taxon>Viruses</taxon>
        <taxon>Duplodnaviria</taxon>
        <taxon>Heunggongvirae</taxon>
        <taxon>Uroviricota</taxon>
        <taxon>Caudoviricetes</taxon>
        <taxon>Vicosavirus</taxon>
        <taxon>Vicosavirus NV1</taxon>
    </lineage>
</organism>
<evidence type="ECO:0000313" key="2">
    <source>
        <dbReference type="Proteomes" id="UP000240328"/>
    </source>
</evidence>